<dbReference type="AlphaFoldDB" id="A0A6N4SWN4"/>
<protein>
    <submittedName>
        <fullName evidence="1">Uncharacterized protein</fullName>
    </submittedName>
</protein>
<name>A0A6N4SWN4_CYTH3</name>
<sequence>MIQIKNPCDADWQKMTPDTAGKFCSSCEKVVVDFSKMSDTEIKDYFIVHFQQKTCGRFLTSQVDRELKTDSKNYFHLLFNTFSGMSAVRSVVLLLASSLIWLSSCVKKHSPATLGEPAYTGPDSENRLMGDTVIMDVPEDTTALIPQEDTLEMHAVGIVAPMITGKVRMTDTITQRIKKRK</sequence>
<keyword evidence="2" id="KW-1185">Reference proteome</keyword>
<proteinExistence type="predicted"/>
<dbReference type="OrthoDB" id="7432683at2"/>
<dbReference type="EMBL" id="CP000383">
    <property type="protein sequence ID" value="ABG60907.1"/>
    <property type="molecule type" value="Genomic_DNA"/>
</dbReference>
<evidence type="ECO:0000313" key="2">
    <source>
        <dbReference type="Proteomes" id="UP000001822"/>
    </source>
</evidence>
<reference evidence="1 2" key="1">
    <citation type="journal article" date="2007" name="Appl. Environ. Microbiol.">
        <title>Genome sequence of the cellulolytic gliding bacterium Cytophaga hutchinsonii.</title>
        <authorList>
            <person name="Xie G."/>
            <person name="Bruce D.C."/>
            <person name="Challacombe J.F."/>
            <person name="Chertkov O."/>
            <person name="Detter J.C."/>
            <person name="Gilna P."/>
            <person name="Han C.S."/>
            <person name="Lucas S."/>
            <person name="Misra M."/>
            <person name="Myers G.L."/>
            <person name="Richardson P."/>
            <person name="Tapia R."/>
            <person name="Thayer N."/>
            <person name="Thompson L.S."/>
            <person name="Brettin T.S."/>
            <person name="Henrissat B."/>
            <person name="Wilson D.B."/>
            <person name="McBride M.J."/>
        </authorList>
    </citation>
    <scope>NUCLEOTIDE SEQUENCE [LARGE SCALE GENOMIC DNA]</scope>
    <source>
        <strain evidence="2">ATCC 33406 / DSM 1761 / CIP 103989 / NBRC 15051 / NCIMB 9469 / D465</strain>
    </source>
</reference>
<evidence type="ECO:0000313" key="1">
    <source>
        <dbReference type="EMBL" id="ABG60907.1"/>
    </source>
</evidence>
<dbReference type="RefSeq" id="WP_011587012.1">
    <property type="nucleotide sequence ID" value="NC_008255.1"/>
</dbReference>
<dbReference type="Proteomes" id="UP000001822">
    <property type="component" value="Chromosome"/>
</dbReference>
<accession>A0A6N4SWN4</accession>
<organism evidence="1 2">
    <name type="scientific">Cytophaga hutchinsonii (strain ATCC 33406 / DSM 1761 / CIP 103989 / NBRC 15051 / NCIMB 9469 / D465)</name>
    <dbReference type="NCBI Taxonomy" id="269798"/>
    <lineage>
        <taxon>Bacteria</taxon>
        <taxon>Pseudomonadati</taxon>
        <taxon>Bacteroidota</taxon>
        <taxon>Cytophagia</taxon>
        <taxon>Cytophagales</taxon>
        <taxon>Cytophagaceae</taxon>
        <taxon>Cytophaga</taxon>
    </lineage>
</organism>
<dbReference type="KEGG" id="chu:CHU_3674"/>
<gene>
    <name evidence="1" type="ordered locus">CHU_3674</name>
</gene>